<dbReference type="InterPro" id="IPR035901">
    <property type="entry name" value="GIY-YIG_endonuc_sf"/>
</dbReference>
<dbReference type="Proteomes" id="UP000570361">
    <property type="component" value="Unassembled WGS sequence"/>
</dbReference>
<evidence type="ECO:0000313" key="1">
    <source>
        <dbReference type="EMBL" id="MBB3109125.1"/>
    </source>
</evidence>
<evidence type="ECO:0000313" key="2">
    <source>
        <dbReference type="Proteomes" id="UP000570361"/>
    </source>
</evidence>
<organism evidence="1 2">
    <name type="scientific">Paenibacillus phyllosphaerae</name>
    <dbReference type="NCBI Taxonomy" id="274593"/>
    <lineage>
        <taxon>Bacteria</taxon>
        <taxon>Bacillati</taxon>
        <taxon>Bacillota</taxon>
        <taxon>Bacilli</taxon>
        <taxon>Bacillales</taxon>
        <taxon>Paenibacillaceae</taxon>
        <taxon>Paenibacillus</taxon>
    </lineage>
</organism>
<accession>A0A7W5AUP1</accession>
<reference evidence="1 2" key="1">
    <citation type="submission" date="2020-08" db="EMBL/GenBank/DDBJ databases">
        <title>Genomic Encyclopedia of Type Strains, Phase III (KMG-III): the genomes of soil and plant-associated and newly described type strains.</title>
        <authorList>
            <person name="Whitman W."/>
        </authorList>
    </citation>
    <scope>NUCLEOTIDE SEQUENCE [LARGE SCALE GENOMIC DNA]</scope>
    <source>
        <strain evidence="1 2">CECT 5862</strain>
    </source>
</reference>
<gene>
    <name evidence="1" type="ORF">FHS18_001177</name>
</gene>
<proteinExistence type="predicted"/>
<dbReference type="RefSeq" id="WP_183597914.1">
    <property type="nucleotide sequence ID" value="NZ_JACHXK010000002.1"/>
</dbReference>
<dbReference type="AlphaFoldDB" id="A0A7W5AUP1"/>
<evidence type="ECO:0008006" key="3">
    <source>
        <dbReference type="Google" id="ProtNLM"/>
    </source>
</evidence>
<sequence length="245" mass="28351">MGIHRITISPSFAFANTFNSPSNTNYNDLIITFSKNPPIPWNVKVKNNLESRIGVYQIINSEGTTIYVGKATGDMGLKGRHTTHEKREYFRLFDATTITTYYAEDPNFNDPGILILLERILVYGEQAVLNKDVTEGIPTEYTVASKMLEKIKCISDELHFKWEASKDDEFLAESEAFDDIYQELEKNMNSTKKAELEFNHAIKYHNSEKKLIRDKKKIYKSNFKLLRQSVKSRIKSVNDKYEELI</sequence>
<dbReference type="EMBL" id="JACHXK010000002">
    <property type="protein sequence ID" value="MBB3109125.1"/>
    <property type="molecule type" value="Genomic_DNA"/>
</dbReference>
<comment type="caution">
    <text evidence="1">The sequence shown here is derived from an EMBL/GenBank/DDBJ whole genome shotgun (WGS) entry which is preliminary data.</text>
</comment>
<dbReference type="SUPFAM" id="SSF82771">
    <property type="entry name" value="GIY-YIG endonuclease"/>
    <property type="match status" value="1"/>
</dbReference>
<protein>
    <recommendedName>
        <fullName evidence="3">GIY-YIG domain-containing protein</fullName>
    </recommendedName>
</protein>
<name>A0A7W5AUP1_9BACL</name>
<keyword evidence="2" id="KW-1185">Reference proteome</keyword>